<dbReference type="InterPro" id="IPR009045">
    <property type="entry name" value="Zn_M74/Hedgehog-like"/>
</dbReference>
<keyword evidence="5" id="KW-0732">Signal</keyword>
<evidence type="ECO:0000256" key="4">
    <source>
        <dbReference type="ARBA" id="ARBA00022723"/>
    </source>
</evidence>
<evidence type="ECO:0000256" key="7">
    <source>
        <dbReference type="ARBA" id="ARBA00022833"/>
    </source>
</evidence>
<keyword evidence="9" id="KW-0961">Cell wall biogenesis/degradation</keyword>
<dbReference type="EMBL" id="JAAGBB010000003">
    <property type="protein sequence ID" value="MBR0663389.1"/>
    <property type="molecule type" value="Genomic_DNA"/>
</dbReference>
<gene>
    <name evidence="13" type="ORF">GXW71_03375</name>
</gene>
<dbReference type="PANTHER" id="PTHR37425:SF1">
    <property type="entry name" value="OUTER MEMBRANE PROTEIN"/>
    <property type="match status" value="1"/>
</dbReference>
<evidence type="ECO:0000256" key="2">
    <source>
        <dbReference type="ARBA" id="ARBA00004776"/>
    </source>
</evidence>
<comment type="cofactor">
    <cofactor evidence="1">
        <name>Zn(2+)</name>
        <dbReference type="ChEBI" id="CHEBI:29105"/>
    </cofactor>
</comment>
<dbReference type="Pfam" id="PF05951">
    <property type="entry name" value="Peptidase_M15_2"/>
    <property type="match status" value="1"/>
</dbReference>
<keyword evidence="14" id="KW-1185">Reference proteome</keyword>
<proteinExistence type="inferred from homology"/>
<evidence type="ECO:0000256" key="9">
    <source>
        <dbReference type="ARBA" id="ARBA00023316"/>
    </source>
</evidence>
<comment type="similarity">
    <text evidence="10">Belongs to the peptidase M15 family.</text>
</comment>
<dbReference type="RefSeq" id="WP_211850979.1">
    <property type="nucleotide sequence ID" value="NZ_JAAGBB010000003.1"/>
</dbReference>
<keyword evidence="7" id="KW-0862">Zinc</keyword>
<dbReference type="Gene3D" id="3.30.1380.10">
    <property type="match status" value="1"/>
</dbReference>
<evidence type="ECO:0000256" key="6">
    <source>
        <dbReference type="ARBA" id="ARBA00022801"/>
    </source>
</evidence>
<dbReference type="InterPro" id="IPR010275">
    <property type="entry name" value="MepK"/>
</dbReference>
<feature type="compositionally biased region" description="Low complexity" evidence="12">
    <location>
        <begin position="64"/>
        <end position="81"/>
    </location>
</feature>
<dbReference type="Proteomes" id="UP001196870">
    <property type="component" value="Unassembled WGS sequence"/>
</dbReference>
<reference evidence="14" key="1">
    <citation type="journal article" date="2021" name="Syst. Appl. Microbiol.">
        <title>Roseomonas hellenica sp. nov., isolated from roots of wild-growing Alkanna tinctoria.</title>
        <authorList>
            <person name="Rat A."/>
            <person name="Naranjo H.D."/>
            <person name="Lebbe L."/>
            <person name="Cnockaert M."/>
            <person name="Krigas N."/>
            <person name="Grigoriadou K."/>
            <person name="Maloupa E."/>
            <person name="Willems A."/>
        </authorList>
    </citation>
    <scope>NUCLEOTIDE SEQUENCE [LARGE SCALE GENOMIC DNA]</scope>
    <source>
        <strain evidence="14">LMG 31523</strain>
    </source>
</reference>
<evidence type="ECO:0000256" key="1">
    <source>
        <dbReference type="ARBA" id="ARBA00001947"/>
    </source>
</evidence>
<keyword evidence="8" id="KW-0482">Metalloprotease</keyword>
<feature type="region of interest" description="Disordered" evidence="12">
    <location>
        <begin position="48"/>
        <end position="81"/>
    </location>
</feature>
<evidence type="ECO:0000256" key="3">
    <source>
        <dbReference type="ARBA" id="ARBA00022670"/>
    </source>
</evidence>
<evidence type="ECO:0000256" key="12">
    <source>
        <dbReference type="SAM" id="MobiDB-lite"/>
    </source>
</evidence>
<evidence type="ECO:0000256" key="8">
    <source>
        <dbReference type="ARBA" id="ARBA00023049"/>
    </source>
</evidence>
<evidence type="ECO:0000256" key="10">
    <source>
        <dbReference type="ARBA" id="ARBA00093448"/>
    </source>
</evidence>
<keyword evidence="3" id="KW-0645">Protease</keyword>
<evidence type="ECO:0000313" key="14">
    <source>
        <dbReference type="Proteomes" id="UP001196870"/>
    </source>
</evidence>
<comment type="pathway">
    <text evidence="2">Cell wall biogenesis; cell wall polysaccharide biosynthesis.</text>
</comment>
<evidence type="ECO:0000313" key="13">
    <source>
        <dbReference type="EMBL" id="MBR0663389.1"/>
    </source>
</evidence>
<sequence length="225" mass="24390">MTRLFHTDHCPCCAADEPDAAPSPLRRNLLRGAVGLLTLSAMACAPVAPPQTAGTTDAPPPDPSGAAGAPRTPAGASGAPRVVRIRRVQTGESFAGVYWRDGRYDREALSKLNQVFRDPSRDEVTPMDPRLFDVLHTIATHMQSEDHFDVISGYRAPETNAAGARRSRRVSRVSLHMSGMAADVRLADRNPLQMARLAAELQTGGVGLYRRDGFVHLDCGPARRW</sequence>
<organism evidence="13 14">
    <name type="scientific">Plastoroseomonas hellenica</name>
    <dbReference type="NCBI Taxonomy" id="2687306"/>
    <lineage>
        <taxon>Bacteria</taxon>
        <taxon>Pseudomonadati</taxon>
        <taxon>Pseudomonadota</taxon>
        <taxon>Alphaproteobacteria</taxon>
        <taxon>Acetobacterales</taxon>
        <taxon>Acetobacteraceae</taxon>
        <taxon>Plastoroseomonas</taxon>
    </lineage>
</organism>
<keyword evidence="6" id="KW-0378">Hydrolase</keyword>
<dbReference type="SUPFAM" id="SSF55166">
    <property type="entry name" value="Hedgehog/DD-peptidase"/>
    <property type="match status" value="1"/>
</dbReference>
<comment type="caution">
    <text evidence="13">The sequence shown here is derived from an EMBL/GenBank/DDBJ whole genome shotgun (WGS) entry which is preliminary data.</text>
</comment>
<keyword evidence="4" id="KW-0479">Metal-binding</keyword>
<evidence type="ECO:0000256" key="5">
    <source>
        <dbReference type="ARBA" id="ARBA00022729"/>
    </source>
</evidence>
<name>A0ABS5ESW9_9PROT</name>
<accession>A0ABS5ESW9</accession>
<evidence type="ECO:0000256" key="11">
    <source>
        <dbReference type="ARBA" id="ARBA00093666"/>
    </source>
</evidence>
<protein>
    <recommendedName>
        <fullName evidence="11">Murein endopeptidase K</fullName>
    </recommendedName>
</protein>
<dbReference type="PANTHER" id="PTHR37425">
    <property type="match status" value="1"/>
</dbReference>